<organism evidence="1 2">
    <name type="scientific">Desulfonema magnum</name>
    <dbReference type="NCBI Taxonomy" id="45655"/>
    <lineage>
        <taxon>Bacteria</taxon>
        <taxon>Pseudomonadati</taxon>
        <taxon>Thermodesulfobacteriota</taxon>
        <taxon>Desulfobacteria</taxon>
        <taxon>Desulfobacterales</taxon>
        <taxon>Desulfococcaceae</taxon>
        <taxon>Desulfonema</taxon>
    </lineage>
</organism>
<protein>
    <submittedName>
        <fullName evidence="1">Uncharacterized protein</fullName>
    </submittedName>
</protein>
<dbReference type="EMBL" id="CP061800">
    <property type="protein sequence ID" value="QTA92545.1"/>
    <property type="molecule type" value="Genomic_DNA"/>
</dbReference>
<dbReference type="Proteomes" id="UP000663722">
    <property type="component" value="Chromosome"/>
</dbReference>
<keyword evidence="2" id="KW-1185">Reference proteome</keyword>
<proteinExistence type="predicted"/>
<name>A0A975BWQ7_9BACT</name>
<evidence type="ECO:0000313" key="2">
    <source>
        <dbReference type="Proteomes" id="UP000663722"/>
    </source>
</evidence>
<dbReference type="KEGG" id="dmm:dnm_086280"/>
<accession>A0A975BWQ7</accession>
<sequence>MRISCLNGAESMKWKGVSPVVRLNHKVCHKGVSVSKKAMWKVEARSERNPLLAKWDILIRPV</sequence>
<reference evidence="1" key="1">
    <citation type="journal article" date="2021" name="Microb. Physiol.">
        <title>Proteogenomic Insights into the Physiology of Marine, Sulfate-Reducing, Filamentous Desulfonema limicola and Desulfonema magnum.</title>
        <authorList>
            <person name="Schnaars V."/>
            <person name="Wohlbrand L."/>
            <person name="Scheve S."/>
            <person name="Hinrichs C."/>
            <person name="Reinhardt R."/>
            <person name="Rabus R."/>
        </authorList>
    </citation>
    <scope>NUCLEOTIDE SEQUENCE</scope>
    <source>
        <strain evidence="1">4be13</strain>
    </source>
</reference>
<gene>
    <name evidence="1" type="ORF">dnm_086280</name>
</gene>
<evidence type="ECO:0000313" key="1">
    <source>
        <dbReference type="EMBL" id="QTA92545.1"/>
    </source>
</evidence>
<dbReference type="AlphaFoldDB" id="A0A975BWQ7"/>